<evidence type="ECO:0000313" key="6">
    <source>
        <dbReference type="EMBL" id="KAJ5116456.1"/>
    </source>
</evidence>
<dbReference type="PROSITE" id="PS50102">
    <property type="entry name" value="RRM"/>
    <property type="match status" value="2"/>
</dbReference>
<keyword evidence="1" id="KW-0677">Repeat</keyword>
<feature type="compositionally biased region" description="Basic and acidic residues" evidence="4">
    <location>
        <begin position="160"/>
        <end position="172"/>
    </location>
</feature>
<dbReference type="EMBL" id="JAPQKH010000001">
    <property type="protein sequence ID" value="KAJ5116456.1"/>
    <property type="molecule type" value="Genomic_DNA"/>
</dbReference>
<dbReference type="PANTHER" id="PTHR23236:SF119">
    <property type="entry name" value="NUCLEAR RNA-BINDING PROTEIN SART-3"/>
    <property type="match status" value="1"/>
</dbReference>
<dbReference type="Proteomes" id="UP001149165">
    <property type="component" value="Unassembled WGS sequence"/>
</dbReference>
<dbReference type="SMART" id="SM00360">
    <property type="entry name" value="RRM"/>
    <property type="match status" value="2"/>
</dbReference>
<feature type="compositionally biased region" description="Basic and acidic residues" evidence="4">
    <location>
        <begin position="314"/>
        <end position="324"/>
    </location>
</feature>
<feature type="compositionally biased region" description="Basic and acidic residues" evidence="4">
    <location>
        <begin position="41"/>
        <end position="63"/>
    </location>
</feature>
<feature type="compositionally biased region" description="Basic residues" evidence="4">
    <location>
        <begin position="271"/>
        <end position="287"/>
    </location>
</feature>
<feature type="region of interest" description="Disordered" evidence="4">
    <location>
        <begin position="251"/>
        <end position="290"/>
    </location>
</feature>
<dbReference type="GO" id="GO:0003723">
    <property type="term" value="F:RNA binding"/>
    <property type="evidence" value="ECO:0007669"/>
    <property type="project" value="UniProtKB-UniRule"/>
</dbReference>
<dbReference type="InterPro" id="IPR035979">
    <property type="entry name" value="RBD_domain_sf"/>
</dbReference>
<evidence type="ECO:0000259" key="5">
    <source>
        <dbReference type="PROSITE" id="PS50102"/>
    </source>
</evidence>
<gene>
    <name evidence="6" type="ORF">N7456_000804</name>
</gene>
<dbReference type="InterPro" id="IPR012677">
    <property type="entry name" value="Nucleotide-bd_a/b_plait_sf"/>
</dbReference>
<proteinExistence type="predicted"/>
<sequence>MSESPDISQKKRKLHDGPELEIDVSAPEPQSKKALRKAKKQKSEPSKPESDEKEKSTSDKPQSKEPPAPAKRSDYGIWIGNLAFSVTRDDLRNFFTSNCSFTDDTITRINMPKGQERFGKIQNKGFAYVDFSTQKALDEALGLSEQLVTGRKVLIKNAKSFEGRPERSRETENAANAKPGHPPSRRIFVGNLGFDVTKEIVEGHFSQCGTLTSVHLATFQDSGKCKGYGWVEFEDIASAETAVRGFIMFEEEDEESSDSSDSDSDSDSEKKAKKSKKASKKAPKRKIWVNQLMGRRMKLEFAEDATTRYKKRFGKDGEGKKNDQDSSEGNGSEGRPRPFKPKRVEVDDSRYSKETVQRLSGAIVEASGSKTTFD</sequence>
<accession>A0A9W9GCU2</accession>
<dbReference type="InterPro" id="IPR000504">
    <property type="entry name" value="RRM_dom"/>
</dbReference>
<dbReference type="Gene3D" id="3.30.70.330">
    <property type="match status" value="2"/>
</dbReference>
<name>A0A9W9GCU2_9EURO</name>
<keyword evidence="7" id="KW-1185">Reference proteome</keyword>
<dbReference type="Pfam" id="PF00076">
    <property type="entry name" value="RRM_1"/>
    <property type="match status" value="2"/>
</dbReference>
<feature type="domain" description="RRM" evidence="5">
    <location>
        <begin position="75"/>
        <end position="160"/>
    </location>
</feature>
<evidence type="ECO:0000256" key="2">
    <source>
        <dbReference type="ARBA" id="ARBA00022884"/>
    </source>
</evidence>
<dbReference type="PANTHER" id="PTHR23236">
    <property type="entry name" value="EUKARYOTIC TRANSLATION INITIATION FACTOR 4B/4H"/>
    <property type="match status" value="1"/>
</dbReference>
<feature type="compositionally biased region" description="Basic and acidic residues" evidence="4">
    <location>
        <begin position="342"/>
        <end position="356"/>
    </location>
</feature>
<dbReference type="FunFam" id="3.30.70.330:FF:000594">
    <property type="entry name" value="RNA binding protein Rnp24"/>
    <property type="match status" value="1"/>
</dbReference>
<evidence type="ECO:0000256" key="3">
    <source>
        <dbReference type="PROSITE-ProRule" id="PRU00176"/>
    </source>
</evidence>
<keyword evidence="2 3" id="KW-0694">RNA-binding</keyword>
<feature type="region of interest" description="Disordered" evidence="4">
    <location>
        <begin position="310"/>
        <end position="374"/>
    </location>
</feature>
<feature type="region of interest" description="Disordered" evidence="4">
    <location>
        <begin position="160"/>
        <end position="184"/>
    </location>
</feature>
<reference evidence="6" key="1">
    <citation type="submission" date="2022-11" db="EMBL/GenBank/DDBJ databases">
        <authorList>
            <person name="Petersen C."/>
        </authorList>
    </citation>
    <scope>NUCLEOTIDE SEQUENCE</scope>
    <source>
        <strain evidence="6">IBT 30069</strain>
    </source>
</reference>
<feature type="domain" description="RRM" evidence="5">
    <location>
        <begin position="185"/>
        <end position="304"/>
    </location>
</feature>
<dbReference type="AlphaFoldDB" id="A0A9W9GCU2"/>
<reference evidence="6" key="2">
    <citation type="journal article" date="2023" name="IMA Fungus">
        <title>Comparative genomic study of the Penicillium genus elucidates a diverse pangenome and 15 lateral gene transfer events.</title>
        <authorList>
            <person name="Petersen C."/>
            <person name="Sorensen T."/>
            <person name="Nielsen M.R."/>
            <person name="Sondergaard T.E."/>
            <person name="Sorensen J.L."/>
            <person name="Fitzpatrick D.A."/>
            <person name="Frisvad J.C."/>
            <person name="Nielsen K.L."/>
        </authorList>
    </citation>
    <scope>NUCLEOTIDE SEQUENCE</scope>
    <source>
        <strain evidence="6">IBT 30069</strain>
    </source>
</reference>
<comment type="caution">
    <text evidence="6">The sequence shown here is derived from an EMBL/GenBank/DDBJ whole genome shotgun (WGS) entry which is preliminary data.</text>
</comment>
<protein>
    <recommendedName>
        <fullName evidence="5">RRM domain-containing protein</fullName>
    </recommendedName>
</protein>
<evidence type="ECO:0000256" key="4">
    <source>
        <dbReference type="SAM" id="MobiDB-lite"/>
    </source>
</evidence>
<evidence type="ECO:0000313" key="7">
    <source>
        <dbReference type="Proteomes" id="UP001149165"/>
    </source>
</evidence>
<feature type="region of interest" description="Disordered" evidence="4">
    <location>
        <begin position="1"/>
        <end position="72"/>
    </location>
</feature>
<organism evidence="6 7">
    <name type="scientific">Penicillium angulare</name>
    <dbReference type="NCBI Taxonomy" id="116970"/>
    <lineage>
        <taxon>Eukaryota</taxon>
        <taxon>Fungi</taxon>
        <taxon>Dikarya</taxon>
        <taxon>Ascomycota</taxon>
        <taxon>Pezizomycotina</taxon>
        <taxon>Eurotiomycetes</taxon>
        <taxon>Eurotiomycetidae</taxon>
        <taxon>Eurotiales</taxon>
        <taxon>Aspergillaceae</taxon>
        <taxon>Penicillium</taxon>
    </lineage>
</organism>
<evidence type="ECO:0000256" key="1">
    <source>
        <dbReference type="ARBA" id="ARBA00022737"/>
    </source>
</evidence>
<dbReference type="OrthoDB" id="1875751at2759"/>
<feature type="compositionally biased region" description="Acidic residues" evidence="4">
    <location>
        <begin position="251"/>
        <end position="266"/>
    </location>
</feature>
<dbReference type="SUPFAM" id="SSF54928">
    <property type="entry name" value="RNA-binding domain, RBD"/>
    <property type="match status" value="1"/>
</dbReference>